<protein>
    <recommendedName>
        <fullName evidence="3">sucrose synthase</fullName>
        <ecNumber evidence="3">2.4.1.13</ecNumber>
    </recommendedName>
</protein>
<keyword evidence="4" id="KW-0328">Glycosyltransferase</keyword>
<dbReference type="PANTHER" id="PTHR45839:SF13">
    <property type="entry name" value="SUCROSE SYNTHASE 3"/>
    <property type="match status" value="1"/>
</dbReference>
<comment type="function">
    <text evidence="1">Sucrose-cleaving enzyme that provides UDP-glucose and fructose for various metabolic pathways.</text>
</comment>
<comment type="similarity">
    <text evidence="2">Belongs to the glycosyltransferase 1 family. Plant sucrose synthase subfamily.</text>
</comment>
<evidence type="ECO:0000256" key="4">
    <source>
        <dbReference type="ARBA" id="ARBA00022676"/>
    </source>
</evidence>
<feature type="region of interest" description="Disordered" evidence="7">
    <location>
        <begin position="26"/>
        <end position="60"/>
    </location>
</feature>
<dbReference type="EC" id="2.4.1.13" evidence="3"/>
<dbReference type="PANTHER" id="PTHR45839">
    <property type="match status" value="1"/>
</dbReference>
<evidence type="ECO:0000256" key="1">
    <source>
        <dbReference type="ARBA" id="ARBA00002595"/>
    </source>
</evidence>
<evidence type="ECO:0000256" key="2">
    <source>
        <dbReference type="ARBA" id="ARBA00005894"/>
    </source>
</evidence>
<evidence type="ECO:0000256" key="7">
    <source>
        <dbReference type="SAM" id="MobiDB-lite"/>
    </source>
</evidence>
<dbReference type="Pfam" id="PF00862">
    <property type="entry name" value="GT-B_Sucrose_synth"/>
    <property type="match status" value="1"/>
</dbReference>
<gene>
    <name evidence="9" type="ORF">D0Y65_026506</name>
</gene>
<name>A0A445IKB5_GLYSO</name>
<sequence>MHLEGCVGRQCRKLCEEIWVVLDDGGHSPASNRDATVASRPKTKPKDGEGSGEDEDPEQAKLQVGLNSAIVREKPNVKLNDITRLSPLDQAPDPSTLETFLGRVPMVFNVVIISPHGYFGQANVLGLLDTSGQDVANEIAAELQGYPDFIIGNYNDGNLVTSLLAYKIGVAQHPHSWGLSKLLKVFMTVGGKLLNGRLVCYDYGP</sequence>
<feature type="domain" description="Sucrose synthase first GT-B" evidence="8">
    <location>
        <begin position="96"/>
        <end position="133"/>
    </location>
</feature>
<evidence type="ECO:0000256" key="6">
    <source>
        <dbReference type="ARBA" id="ARBA00049030"/>
    </source>
</evidence>
<dbReference type="Proteomes" id="UP000289340">
    <property type="component" value="Chromosome 10"/>
</dbReference>
<dbReference type="InterPro" id="IPR012820">
    <property type="entry name" value="Sucrose_synthase_pln/cyn"/>
</dbReference>
<evidence type="ECO:0000259" key="8">
    <source>
        <dbReference type="Pfam" id="PF00862"/>
    </source>
</evidence>
<dbReference type="Gene3D" id="3.40.50.2000">
    <property type="entry name" value="Glycogen Phosphorylase B"/>
    <property type="match status" value="2"/>
</dbReference>
<dbReference type="InterPro" id="IPR000368">
    <property type="entry name" value="Sucrose_synth_GT-B1"/>
</dbReference>
<accession>A0A445IKB5</accession>
<dbReference type="GO" id="GO:0016157">
    <property type="term" value="F:sucrose synthase activity"/>
    <property type="evidence" value="ECO:0007669"/>
    <property type="project" value="UniProtKB-EC"/>
</dbReference>
<organism evidence="9 10">
    <name type="scientific">Glycine soja</name>
    <name type="common">Wild soybean</name>
    <dbReference type="NCBI Taxonomy" id="3848"/>
    <lineage>
        <taxon>Eukaryota</taxon>
        <taxon>Viridiplantae</taxon>
        <taxon>Streptophyta</taxon>
        <taxon>Embryophyta</taxon>
        <taxon>Tracheophyta</taxon>
        <taxon>Spermatophyta</taxon>
        <taxon>Magnoliopsida</taxon>
        <taxon>eudicotyledons</taxon>
        <taxon>Gunneridae</taxon>
        <taxon>Pentapetalae</taxon>
        <taxon>rosids</taxon>
        <taxon>fabids</taxon>
        <taxon>Fabales</taxon>
        <taxon>Fabaceae</taxon>
        <taxon>Papilionoideae</taxon>
        <taxon>50 kb inversion clade</taxon>
        <taxon>NPAAA clade</taxon>
        <taxon>indigoferoid/millettioid clade</taxon>
        <taxon>Phaseoleae</taxon>
        <taxon>Glycine</taxon>
        <taxon>Glycine subgen. Soja</taxon>
    </lineage>
</organism>
<comment type="caution">
    <text evidence="9">The sequence shown here is derived from an EMBL/GenBank/DDBJ whole genome shotgun (WGS) entry which is preliminary data.</text>
</comment>
<dbReference type="GO" id="GO:0005985">
    <property type="term" value="P:sucrose metabolic process"/>
    <property type="evidence" value="ECO:0007669"/>
    <property type="project" value="InterPro"/>
</dbReference>
<evidence type="ECO:0000256" key="5">
    <source>
        <dbReference type="ARBA" id="ARBA00022679"/>
    </source>
</evidence>
<reference evidence="9 10" key="1">
    <citation type="submission" date="2018-09" db="EMBL/GenBank/DDBJ databases">
        <title>A high-quality reference genome of wild soybean provides a powerful tool to mine soybean genomes.</title>
        <authorList>
            <person name="Xie M."/>
            <person name="Chung C.Y.L."/>
            <person name="Li M.-W."/>
            <person name="Wong F.-L."/>
            <person name="Chan T.-F."/>
            <person name="Lam H.-M."/>
        </authorList>
    </citation>
    <scope>NUCLEOTIDE SEQUENCE [LARGE SCALE GENOMIC DNA]</scope>
    <source>
        <strain evidence="10">cv. W05</strain>
        <tissue evidence="9">Hypocotyl of etiolated seedlings</tissue>
    </source>
</reference>
<dbReference type="AlphaFoldDB" id="A0A445IKB5"/>
<keyword evidence="10" id="KW-1185">Reference proteome</keyword>
<evidence type="ECO:0000313" key="9">
    <source>
        <dbReference type="EMBL" id="RZB86489.1"/>
    </source>
</evidence>
<keyword evidence="5" id="KW-0808">Transferase</keyword>
<proteinExistence type="inferred from homology"/>
<evidence type="ECO:0000313" key="10">
    <source>
        <dbReference type="Proteomes" id="UP000289340"/>
    </source>
</evidence>
<comment type="catalytic activity">
    <reaction evidence="6">
        <text>an NDP-alpha-D-glucose + D-fructose = a ribonucleoside 5'-diphosphate + sucrose + H(+)</text>
        <dbReference type="Rhea" id="RHEA:16241"/>
        <dbReference type="ChEBI" id="CHEBI:15378"/>
        <dbReference type="ChEBI" id="CHEBI:17992"/>
        <dbReference type="ChEBI" id="CHEBI:37721"/>
        <dbReference type="ChEBI" id="CHEBI:57930"/>
        <dbReference type="ChEBI" id="CHEBI:76533"/>
        <dbReference type="EC" id="2.4.1.13"/>
    </reaction>
</comment>
<evidence type="ECO:0000256" key="3">
    <source>
        <dbReference type="ARBA" id="ARBA00012540"/>
    </source>
</evidence>
<dbReference type="EMBL" id="QZWG01000010">
    <property type="protein sequence ID" value="RZB86489.1"/>
    <property type="molecule type" value="Genomic_DNA"/>
</dbReference>